<keyword evidence="1" id="KW-0472">Membrane</keyword>
<keyword evidence="1" id="KW-0812">Transmembrane</keyword>
<evidence type="ECO:0000259" key="2">
    <source>
        <dbReference type="Pfam" id="PF20581"/>
    </source>
</evidence>
<dbReference type="AlphaFoldDB" id="A0A382RRQ6"/>
<feature type="transmembrane region" description="Helical" evidence="1">
    <location>
        <begin position="143"/>
        <end position="164"/>
    </location>
</feature>
<feature type="non-terminal residue" evidence="3">
    <location>
        <position position="208"/>
    </location>
</feature>
<proteinExistence type="predicted"/>
<evidence type="ECO:0000256" key="1">
    <source>
        <dbReference type="SAM" id="Phobius"/>
    </source>
</evidence>
<feature type="domain" description="DUF6785" evidence="2">
    <location>
        <begin position="3"/>
        <end position="208"/>
    </location>
</feature>
<feature type="transmembrane region" description="Helical" evidence="1">
    <location>
        <begin position="62"/>
        <end position="87"/>
    </location>
</feature>
<dbReference type="EMBL" id="UINC01123087">
    <property type="protein sequence ID" value="SVC99321.1"/>
    <property type="molecule type" value="Genomic_DNA"/>
</dbReference>
<sequence>MGLAGLINFACPYGVLVLHNAGLTSDYITAGAMMLFFVLAGGINPLLKWLSPGLSLSRRDLIVVYVMMIVASAIPTWGLVTNLFHILTRPFYYATPENSWVENLQPLLPAWLAPREPTVSRYFYEGLPAGGGGIPWGAWLVPLLAWGSFMLAVFLWMVATMIILRRPWVERERLTFPLTQLPLELIRGSDEHVVPPLFRSGLMWLGFS</sequence>
<organism evidence="3">
    <name type="scientific">marine metagenome</name>
    <dbReference type="NCBI Taxonomy" id="408172"/>
    <lineage>
        <taxon>unclassified sequences</taxon>
        <taxon>metagenomes</taxon>
        <taxon>ecological metagenomes</taxon>
    </lineage>
</organism>
<accession>A0A382RRQ6</accession>
<dbReference type="InterPro" id="IPR046712">
    <property type="entry name" value="DUF6785"/>
</dbReference>
<name>A0A382RRQ6_9ZZZZ</name>
<reference evidence="3" key="1">
    <citation type="submission" date="2018-05" db="EMBL/GenBank/DDBJ databases">
        <authorList>
            <person name="Lanie J.A."/>
            <person name="Ng W.-L."/>
            <person name="Kazmierczak K.M."/>
            <person name="Andrzejewski T.M."/>
            <person name="Davidsen T.M."/>
            <person name="Wayne K.J."/>
            <person name="Tettelin H."/>
            <person name="Glass J.I."/>
            <person name="Rusch D."/>
            <person name="Podicherti R."/>
            <person name="Tsui H.-C.T."/>
            <person name="Winkler M.E."/>
        </authorList>
    </citation>
    <scope>NUCLEOTIDE SEQUENCE</scope>
</reference>
<feature type="transmembrane region" description="Helical" evidence="1">
    <location>
        <begin position="27"/>
        <end position="50"/>
    </location>
</feature>
<evidence type="ECO:0000313" key="3">
    <source>
        <dbReference type="EMBL" id="SVC99321.1"/>
    </source>
</evidence>
<protein>
    <recommendedName>
        <fullName evidence="2">DUF6785 domain-containing protein</fullName>
    </recommendedName>
</protein>
<keyword evidence="1" id="KW-1133">Transmembrane helix</keyword>
<gene>
    <name evidence="3" type="ORF">METZ01_LOCUS352175</name>
</gene>
<dbReference type="Pfam" id="PF20581">
    <property type="entry name" value="DUF6785"/>
    <property type="match status" value="1"/>
</dbReference>